<protein>
    <recommendedName>
        <fullName evidence="1">RNA-directed DNA polymerase</fullName>
        <ecNumber evidence="1">2.7.7.49</ecNumber>
    </recommendedName>
</protein>
<dbReference type="EC" id="2.7.7.49" evidence="1"/>
<dbReference type="OMA" id="LERYWHI"/>
<evidence type="ECO:0000256" key="1">
    <source>
        <dbReference type="ARBA" id="ARBA00012493"/>
    </source>
</evidence>
<accession>A0A026WMB1</accession>
<dbReference type="InterPro" id="IPR050951">
    <property type="entry name" value="Retrovirus_Pol_polyprotein"/>
</dbReference>
<keyword evidence="4" id="KW-1185">Reference proteome</keyword>
<gene>
    <name evidence="3" type="ORF">X777_02867</name>
</gene>
<sequence length="201" mass="23680">MQHYAIFLQAFNFDIKYHRFQEHGNADGFSRLPIQEKSVGNYDTIDVFQIENLEVLPVTAKSIREDTNKDRVLIKIRQALEKGKSLVPLGYHDSEFSLQNDIIFKKDRVVIPESLRHKVLKELHAGHFGTVRMKQLSRNFCWWPKMDKEIEEVTKNCKACMLVNKNPTSKHKHHWEAASRPFERVHVDFAGPFMGHMFLFW</sequence>
<dbReference type="STRING" id="2015173.A0A026WMB1"/>
<dbReference type="AlphaFoldDB" id="A0A026WMB1"/>
<dbReference type="InterPro" id="IPR041588">
    <property type="entry name" value="Integrase_H2C2"/>
</dbReference>
<dbReference type="PANTHER" id="PTHR37984">
    <property type="entry name" value="PROTEIN CBG26694"/>
    <property type="match status" value="1"/>
</dbReference>
<name>A0A026WMB1_OOCBI</name>
<dbReference type="FunFam" id="1.10.340.70:FF:000003">
    <property type="entry name" value="Protein CBG25708"/>
    <property type="match status" value="1"/>
</dbReference>
<evidence type="ECO:0000313" key="4">
    <source>
        <dbReference type="Proteomes" id="UP000053097"/>
    </source>
</evidence>
<dbReference type="GO" id="GO:0003964">
    <property type="term" value="F:RNA-directed DNA polymerase activity"/>
    <property type="evidence" value="ECO:0007669"/>
    <property type="project" value="UniProtKB-EC"/>
</dbReference>
<reference evidence="3 4" key="1">
    <citation type="journal article" date="2014" name="Curr. Biol.">
        <title>The genome of the clonal raider ant Cerapachys biroi.</title>
        <authorList>
            <person name="Oxley P.R."/>
            <person name="Ji L."/>
            <person name="Fetter-Pruneda I."/>
            <person name="McKenzie S.K."/>
            <person name="Li C."/>
            <person name="Hu H."/>
            <person name="Zhang G."/>
            <person name="Kronauer D.J."/>
        </authorList>
    </citation>
    <scope>NUCLEOTIDE SEQUENCE [LARGE SCALE GENOMIC DNA]</scope>
</reference>
<evidence type="ECO:0000313" key="3">
    <source>
        <dbReference type="EMBL" id="EZA56249.1"/>
    </source>
</evidence>
<dbReference type="Pfam" id="PF17921">
    <property type="entry name" value="Integrase_H2C2"/>
    <property type="match status" value="1"/>
</dbReference>
<organism evidence="3 4">
    <name type="scientific">Ooceraea biroi</name>
    <name type="common">Clonal raider ant</name>
    <name type="synonym">Cerapachys biroi</name>
    <dbReference type="NCBI Taxonomy" id="2015173"/>
    <lineage>
        <taxon>Eukaryota</taxon>
        <taxon>Metazoa</taxon>
        <taxon>Ecdysozoa</taxon>
        <taxon>Arthropoda</taxon>
        <taxon>Hexapoda</taxon>
        <taxon>Insecta</taxon>
        <taxon>Pterygota</taxon>
        <taxon>Neoptera</taxon>
        <taxon>Endopterygota</taxon>
        <taxon>Hymenoptera</taxon>
        <taxon>Apocrita</taxon>
        <taxon>Aculeata</taxon>
        <taxon>Formicoidea</taxon>
        <taxon>Formicidae</taxon>
        <taxon>Dorylinae</taxon>
        <taxon>Ooceraea</taxon>
    </lineage>
</organism>
<dbReference type="OrthoDB" id="7700397at2759"/>
<proteinExistence type="predicted"/>
<feature type="domain" description="Integrase zinc-binding" evidence="2">
    <location>
        <begin position="111"/>
        <end position="165"/>
    </location>
</feature>
<dbReference type="Proteomes" id="UP000053097">
    <property type="component" value="Unassembled WGS sequence"/>
</dbReference>
<evidence type="ECO:0000259" key="2">
    <source>
        <dbReference type="Pfam" id="PF17921"/>
    </source>
</evidence>
<dbReference type="PANTHER" id="PTHR37984:SF5">
    <property type="entry name" value="PROTEIN NYNRIN-LIKE"/>
    <property type="match status" value="1"/>
</dbReference>
<dbReference type="Gene3D" id="1.10.340.70">
    <property type="match status" value="1"/>
</dbReference>
<dbReference type="EMBL" id="KK107167">
    <property type="protein sequence ID" value="EZA56249.1"/>
    <property type="molecule type" value="Genomic_DNA"/>
</dbReference>